<keyword evidence="2" id="KW-1185">Reference proteome</keyword>
<name>A0ABW3M9S2_9PSEU</name>
<dbReference type="InterPro" id="IPR001920">
    <property type="entry name" value="Asp/Glu_race"/>
</dbReference>
<organism evidence="1 2">
    <name type="scientific">Kibdelosporangium lantanae</name>
    <dbReference type="NCBI Taxonomy" id="1497396"/>
    <lineage>
        <taxon>Bacteria</taxon>
        <taxon>Bacillati</taxon>
        <taxon>Actinomycetota</taxon>
        <taxon>Actinomycetes</taxon>
        <taxon>Pseudonocardiales</taxon>
        <taxon>Pseudonocardiaceae</taxon>
        <taxon>Kibdelosporangium</taxon>
    </lineage>
</organism>
<proteinExistence type="predicted"/>
<sequence length="38" mass="3824">MSGTDGGAVLDGVFDSGVGGLTVARAISSQLPAERLRY</sequence>
<dbReference type="EMBL" id="JBHTIS010000603">
    <property type="protein sequence ID" value="MFD1046304.1"/>
    <property type="molecule type" value="Genomic_DNA"/>
</dbReference>
<accession>A0ABW3M9S2</accession>
<comment type="caution">
    <text evidence="1">The sequence shown here is derived from an EMBL/GenBank/DDBJ whole genome shotgun (WGS) entry which is preliminary data.</text>
</comment>
<evidence type="ECO:0000313" key="1">
    <source>
        <dbReference type="EMBL" id="MFD1046304.1"/>
    </source>
</evidence>
<evidence type="ECO:0000313" key="2">
    <source>
        <dbReference type="Proteomes" id="UP001597045"/>
    </source>
</evidence>
<dbReference type="Gene3D" id="3.40.50.1860">
    <property type="match status" value="1"/>
</dbReference>
<dbReference type="SUPFAM" id="SSF53681">
    <property type="entry name" value="Aspartate/glutamate racemase"/>
    <property type="match status" value="1"/>
</dbReference>
<reference evidence="2" key="1">
    <citation type="journal article" date="2019" name="Int. J. Syst. Evol. Microbiol.">
        <title>The Global Catalogue of Microorganisms (GCM) 10K type strain sequencing project: providing services to taxonomists for standard genome sequencing and annotation.</title>
        <authorList>
            <consortium name="The Broad Institute Genomics Platform"/>
            <consortium name="The Broad Institute Genome Sequencing Center for Infectious Disease"/>
            <person name="Wu L."/>
            <person name="Ma J."/>
        </authorList>
    </citation>
    <scope>NUCLEOTIDE SEQUENCE [LARGE SCALE GENOMIC DNA]</scope>
    <source>
        <strain evidence="2">JCM 31486</strain>
    </source>
</reference>
<feature type="non-terminal residue" evidence="1">
    <location>
        <position position="38"/>
    </location>
</feature>
<gene>
    <name evidence="1" type="ORF">ACFQ1S_12435</name>
</gene>
<dbReference type="Proteomes" id="UP001597045">
    <property type="component" value="Unassembled WGS sequence"/>
</dbReference>
<protein>
    <submittedName>
        <fullName evidence="1">Glutamate racemase</fullName>
    </submittedName>
</protein>